<name>A0A1G9P7M3_9SPHI</name>
<dbReference type="InterPro" id="IPR050571">
    <property type="entry name" value="Class-IV_PLP-Dep_Aminotrnsfr"/>
</dbReference>
<evidence type="ECO:0000256" key="8">
    <source>
        <dbReference type="ARBA" id="ARBA00049229"/>
    </source>
</evidence>
<dbReference type="InterPro" id="IPR036038">
    <property type="entry name" value="Aminotransferase-like"/>
</dbReference>
<comment type="catalytic activity">
    <reaction evidence="7">
        <text>L-isoleucine + 2-oxoglutarate = (S)-3-methyl-2-oxopentanoate + L-glutamate</text>
        <dbReference type="Rhea" id="RHEA:24801"/>
        <dbReference type="ChEBI" id="CHEBI:16810"/>
        <dbReference type="ChEBI" id="CHEBI:29985"/>
        <dbReference type="ChEBI" id="CHEBI:35146"/>
        <dbReference type="ChEBI" id="CHEBI:58045"/>
        <dbReference type="EC" id="2.6.1.42"/>
    </reaction>
</comment>
<comment type="pathway">
    <text evidence="1">Amino-acid biosynthesis; L-isoleucine biosynthesis; L-isoleucine from 2-oxobutanoate: step 4/4.</text>
</comment>
<sequence length="279" mass="32098">MGKQFINFNGNILPSDQQIFSVNNRGFRYGDGLFESMRYMNGVLKFPDLHIDRVQKGMKVLKLDNSSYIDSWFLREKVDELARRNKTGPDARFRLTVFRDTEGLYSPVSNKMAYVLESQKMEDNQYTFNKKGLIIDVYDELTKPVNILANLKTCNSLVYVLAGIFKNQNALDEVMILNQHGFLCESMSSNVFVVYDRKLYTPSLNEGCIGGVMRQVVMRLAKENGIELIEAQVNPDILNEADEVFITNAARGIQWVMGYNNKRYFNEVSKFLSEKLNLL</sequence>
<keyword evidence="9" id="KW-0032">Aminotransferase</keyword>
<evidence type="ECO:0000256" key="1">
    <source>
        <dbReference type="ARBA" id="ARBA00004824"/>
    </source>
</evidence>
<proteinExistence type="inferred from homology"/>
<dbReference type="InterPro" id="IPR043132">
    <property type="entry name" value="BCAT-like_C"/>
</dbReference>
<organism evidence="9 10">
    <name type="scientific">Daejeonella rubra</name>
    <dbReference type="NCBI Taxonomy" id="990371"/>
    <lineage>
        <taxon>Bacteria</taxon>
        <taxon>Pseudomonadati</taxon>
        <taxon>Bacteroidota</taxon>
        <taxon>Sphingobacteriia</taxon>
        <taxon>Sphingobacteriales</taxon>
        <taxon>Sphingobacteriaceae</taxon>
        <taxon>Daejeonella</taxon>
    </lineage>
</organism>
<comment type="pathway">
    <text evidence="3">Amino-acid biosynthesis; L-leucine biosynthesis; L-leucine from 3-methyl-2-oxobutanoate: step 4/4.</text>
</comment>
<evidence type="ECO:0000256" key="6">
    <source>
        <dbReference type="ARBA" id="ARBA00048212"/>
    </source>
</evidence>
<evidence type="ECO:0000256" key="5">
    <source>
        <dbReference type="ARBA" id="ARBA00013053"/>
    </source>
</evidence>
<evidence type="ECO:0000256" key="7">
    <source>
        <dbReference type="ARBA" id="ARBA00048798"/>
    </source>
</evidence>
<evidence type="ECO:0000256" key="3">
    <source>
        <dbReference type="ARBA" id="ARBA00005072"/>
    </source>
</evidence>
<dbReference type="AlphaFoldDB" id="A0A1G9P7M3"/>
<keyword evidence="9" id="KW-0808">Transferase</keyword>
<reference evidence="10" key="1">
    <citation type="submission" date="2016-10" db="EMBL/GenBank/DDBJ databases">
        <authorList>
            <person name="Varghese N."/>
            <person name="Submissions S."/>
        </authorList>
    </citation>
    <scope>NUCLEOTIDE SEQUENCE [LARGE SCALE GENOMIC DNA]</scope>
    <source>
        <strain evidence="10">DSM 24536</strain>
    </source>
</reference>
<dbReference type="CDD" id="cd00449">
    <property type="entry name" value="PLPDE_IV"/>
    <property type="match status" value="1"/>
</dbReference>
<dbReference type="PANTHER" id="PTHR42743:SF11">
    <property type="entry name" value="AMINODEOXYCHORISMATE LYASE"/>
    <property type="match status" value="1"/>
</dbReference>
<evidence type="ECO:0000313" key="10">
    <source>
        <dbReference type="Proteomes" id="UP000199226"/>
    </source>
</evidence>
<dbReference type="Gene3D" id="3.20.10.10">
    <property type="entry name" value="D-amino Acid Aminotransferase, subunit A, domain 2"/>
    <property type="match status" value="1"/>
</dbReference>
<comment type="similarity">
    <text evidence="4">Belongs to the class-IV pyridoxal-phosphate-dependent aminotransferase family.</text>
</comment>
<dbReference type="EC" id="2.6.1.42" evidence="5"/>
<dbReference type="Proteomes" id="UP000199226">
    <property type="component" value="Unassembled WGS sequence"/>
</dbReference>
<evidence type="ECO:0000313" key="9">
    <source>
        <dbReference type="EMBL" id="SDL94714.1"/>
    </source>
</evidence>
<dbReference type="SUPFAM" id="SSF56752">
    <property type="entry name" value="D-aminoacid aminotransferase-like PLP-dependent enzymes"/>
    <property type="match status" value="1"/>
</dbReference>
<dbReference type="GO" id="GO:0046394">
    <property type="term" value="P:carboxylic acid biosynthetic process"/>
    <property type="evidence" value="ECO:0007669"/>
    <property type="project" value="UniProtKB-ARBA"/>
</dbReference>
<protein>
    <recommendedName>
        <fullName evidence="5">branched-chain-amino-acid transaminase</fullName>
        <ecNumber evidence="5">2.6.1.42</ecNumber>
    </recommendedName>
</protein>
<accession>A0A1G9P7M3</accession>
<dbReference type="OrthoDB" id="9805628at2"/>
<gene>
    <name evidence="9" type="ORF">SAMN05421813_10420</name>
</gene>
<comment type="catalytic activity">
    <reaction evidence="8">
        <text>L-leucine + 2-oxoglutarate = 4-methyl-2-oxopentanoate + L-glutamate</text>
        <dbReference type="Rhea" id="RHEA:18321"/>
        <dbReference type="ChEBI" id="CHEBI:16810"/>
        <dbReference type="ChEBI" id="CHEBI:17865"/>
        <dbReference type="ChEBI" id="CHEBI:29985"/>
        <dbReference type="ChEBI" id="CHEBI:57427"/>
        <dbReference type="EC" id="2.6.1.42"/>
    </reaction>
</comment>
<keyword evidence="10" id="KW-1185">Reference proteome</keyword>
<comment type="catalytic activity">
    <reaction evidence="6">
        <text>L-valine + 2-oxoglutarate = 3-methyl-2-oxobutanoate + L-glutamate</text>
        <dbReference type="Rhea" id="RHEA:24813"/>
        <dbReference type="ChEBI" id="CHEBI:11851"/>
        <dbReference type="ChEBI" id="CHEBI:16810"/>
        <dbReference type="ChEBI" id="CHEBI:29985"/>
        <dbReference type="ChEBI" id="CHEBI:57762"/>
        <dbReference type="EC" id="2.6.1.42"/>
    </reaction>
</comment>
<dbReference type="STRING" id="990371.SAMN05421813_10420"/>
<comment type="pathway">
    <text evidence="2">Amino-acid biosynthesis; L-valine biosynthesis; L-valine from pyruvate: step 4/4.</text>
</comment>
<dbReference type="Gene3D" id="3.30.470.10">
    <property type="match status" value="1"/>
</dbReference>
<dbReference type="RefSeq" id="WP_090700365.1">
    <property type="nucleotide sequence ID" value="NZ_FNHH01000004.1"/>
</dbReference>
<dbReference type="Pfam" id="PF01063">
    <property type="entry name" value="Aminotran_4"/>
    <property type="match status" value="1"/>
</dbReference>
<dbReference type="InterPro" id="IPR001544">
    <property type="entry name" value="Aminotrans_IV"/>
</dbReference>
<dbReference type="EMBL" id="FNHH01000004">
    <property type="protein sequence ID" value="SDL94714.1"/>
    <property type="molecule type" value="Genomic_DNA"/>
</dbReference>
<evidence type="ECO:0000256" key="4">
    <source>
        <dbReference type="ARBA" id="ARBA00009320"/>
    </source>
</evidence>
<dbReference type="PANTHER" id="PTHR42743">
    <property type="entry name" value="AMINO-ACID AMINOTRANSFERASE"/>
    <property type="match status" value="1"/>
</dbReference>
<evidence type="ECO:0000256" key="2">
    <source>
        <dbReference type="ARBA" id="ARBA00004931"/>
    </source>
</evidence>
<dbReference type="GO" id="GO:0004084">
    <property type="term" value="F:branched-chain-amino-acid transaminase activity"/>
    <property type="evidence" value="ECO:0007669"/>
    <property type="project" value="UniProtKB-EC"/>
</dbReference>
<dbReference type="InterPro" id="IPR043131">
    <property type="entry name" value="BCAT-like_N"/>
</dbReference>